<protein>
    <submittedName>
        <fullName evidence="3">16S rRNA (Guanine(966)-N(2))-methyltransferase RsmD</fullName>
    </submittedName>
</protein>
<keyword evidence="1 3" id="KW-0489">Methyltransferase</keyword>
<dbReference type="InterPro" id="IPR004398">
    <property type="entry name" value="RNA_MeTrfase_RsmD"/>
</dbReference>
<evidence type="ECO:0000313" key="4">
    <source>
        <dbReference type="Proteomes" id="UP000236725"/>
    </source>
</evidence>
<organism evidence="3 4">
    <name type="scientific">Parabacteroides chinchillae</name>
    <dbReference type="NCBI Taxonomy" id="871327"/>
    <lineage>
        <taxon>Bacteria</taxon>
        <taxon>Pseudomonadati</taxon>
        <taxon>Bacteroidota</taxon>
        <taxon>Bacteroidia</taxon>
        <taxon>Bacteroidales</taxon>
        <taxon>Tannerellaceae</taxon>
        <taxon>Parabacteroides</taxon>
    </lineage>
</organism>
<dbReference type="SUPFAM" id="SSF53335">
    <property type="entry name" value="S-adenosyl-L-methionine-dependent methyltransferases"/>
    <property type="match status" value="1"/>
</dbReference>
<dbReference type="Pfam" id="PF03602">
    <property type="entry name" value="Cons_hypoth95"/>
    <property type="match status" value="1"/>
</dbReference>
<dbReference type="RefSeq" id="WP_103983403.1">
    <property type="nucleotide sequence ID" value="NZ_FNVS01000009.1"/>
</dbReference>
<keyword evidence="4" id="KW-1185">Reference proteome</keyword>
<keyword evidence="2 3" id="KW-0808">Transferase</keyword>
<dbReference type="PROSITE" id="PS00092">
    <property type="entry name" value="N6_MTASE"/>
    <property type="match status" value="1"/>
</dbReference>
<dbReference type="InterPro" id="IPR029063">
    <property type="entry name" value="SAM-dependent_MTases_sf"/>
</dbReference>
<dbReference type="CDD" id="cd02440">
    <property type="entry name" value="AdoMet_MTases"/>
    <property type="match status" value="1"/>
</dbReference>
<reference evidence="3 4" key="1">
    <citation type="submission" date="2016-10" db="EMBL/GenBank/DDBJ databases">
        <authorList>
            <person name="Varghese N."/>
            <person name="Submissions S."/>
        </authorList>
    </citation>
    <scope>NUCLEOTIDE SEQUENCE [LARGE SCALE GENOMIC DNA]</scope>
    <source>
        <strain evidence="3 4">DSM 29073</strain>
    </source>
</reference>
<dbReference type="PANTHER" id="PTHR43542:SF1">
    <property type="entry name" value="METHYLTRANSFERASE"/>
    <property type="match status" value="1"/>
</dbReference>
<dbReference type="EMBL" id="FNVS01000009">
    <property type="protein sequence ID" value="SEF89946.1"/>
    <property type="molecule type" value="Genomic_DNA"/>
</dbReference>
<proteinExistence type="predicted"/>
<comment type="caution">
    <text evidence="3">The sequence shown here is derived from an EMBL/GenBank/DDBJ whole genome shotgun (WGS) entry which is preliminary data.</text>
</comment>
<dbReference type="InterPro" id="IPR002052">
    <property type="entry name" value="DNA_methylase_N6_adenine_CS"/>
</dbReference>
<dbReference type="PIRSF" id="PIRSF004553">
    <property type="entry name" value="CHP00095"/>
    <property type="match status" value="1"/>
</dbReference>
<dbReference type="PANTHER" id="PTHR43542">
    <property type="entry name" value="METHYLTRANSFERASE"/>
    <property type="match status" value="1"/>
</dbReference>
<evidence type="ECO:0000256" key="2">
    <source>
        <dbReference type="ARBA" id="ARBA00022679"/>
    </source>
</evidence>
<accession>A0A8G2FAX1</accession>
<gene>
    <name evidence="3" type="ORF">SAMN05444001_10943</name>
</gene>
<dbReference type="GO" id="GO:0003676">
    <property type="term" value="F:nucleic acid binding"/>
    <property type="evidence" value="ECO:0007669"/>
    <property type="project" value="InterPro"/>
</dbReference>
<sequence>MRIISGKYGRRRFDVPSSFSARPTTDFAKENLFNVVSNLIDFEGLDALDLFAGTGSISFELLSRECRRVVAVEKNNAHASFIAKVVKELKTDDLTLIRGDVFRYLHSAPAQSFDFIFADPPYALKELPQVPELIFKRDLLREGGIFVMEHPKANDFSSLPYFNQHRVYGSVNFSIFVKEERIIEEGKTDA</sequence>
<dbReference type="Gene3D" id="3.40.50.150">
    <property type="entry name" value="Vaccinia Virus protein VP39"/>
    <property type="match status" value="1"/>
</dbReference>
<dbReference type="GO" id="GO:0008168">
    <property type="term" value="F:methyltransferase activity"/>
    <property type="evidence" value="ECO:0007669"/>
    <property type="project" value="UniProtKB-KW"/>
</dbReference>
<dbReference type="AlphaFoldDB" id="A0A8G2FAX1"/>
<dbReference type="NCBIfam" id="TIGR00095">
    <property type="entry name" value="16S rRNA (guanine(966)-N(2))-methyltransferase RsmD"/>
    <property type="match status" value="1"/>
</dbReference>
<evidence type="ECO:0000313" key="3">
    <source>
        <dbReference type="EMBL" id="SEF89946.1"/>
    </source>
</evidence>
<name>A0A8G2FAX1_9BACT</name>
<dbReference type="Proteomes" id="UP000236725">
    <property type="component" value="Unassembled WGS sequence"/>
</dbReference>
<evidence type="ECO:0000256" key="1">
    <source>
        <dbReference type="ARBA" id="ARBA00022603"/>
    </source>
</evidence>
<dbReference type="GO" id="GO:0031167">
    <property type="term" value="P:rRNA methylation"/>
    <property type="evidence" value="ECO:0007669"/>
    <property type="project" value="InterPro"/>
</dbReference>